<evidence type="ECO:0000313" key="4">
    <source>
        <dbReference type="EMBL" id="VVT56646.1"/>
    </source>
</evidence>
<dbReference type="RefSeq" id="XP_031855800.1">
    <property type="nucleotide sequence ID" value="XM_031999909.1"/>
</dbReference>
<name>A0A5E8C603_9ASCO</name>
<dbReference type="Proteomes" id="UP000398389">
    <property type="component" value="Unassembled WGS sequence"/>
</dbReference>
<dbReference type="Pfam" id="PF14529">
    <property type="entry name" value="Exo_endo_phos_2"/>
    <property type="match status" value="1"/>
</dbReference>
<dbReference type="InterPro" id="IPR036691">
    <property type="entry name" value="Endo/exonu/phosph_ase_sf"/>
</dbReference>
<dbReference type="InterPro" id="IPR052560">
    <property type="entry name" value="RdDP_mobile_element"/>
</dbReference>
<dbReference type="PANTHER" id="PTHR36688:SF2">
    <property type="entry name" value="ENDONUCLEASE_EXONUCLEASE_PHOSPHATASE DOMAIN-CONTAINING PROTEIN"/>
    <property type="match status" value="1"/>
</dbReference>
<dbReference type="PANTHER" id="PTHR36688">
    <property type="entry name" value="ENDO/EXONUCLEASE/PHOSPHATASE DOMAIN-CONTAINING PROTEIN"/>
    <property type="match status" value="1"/>
</dbReference>
<gene>
    <name evidence="4" type="ORF">SAPINGB_P005194</name>
</gene>
<dbReference type="EMBL" id="CABVLU010000004">
    <property type="protein sequence ID" value="VVT56646.1"/>
    <property type="molecule type" value="Genomic_DNA"/>
</dbReference>
<feature type="domain" description="Endonuclease/exonuclease/phosphatase" evidence="3">
    <location>
        <begin position="544"/>
        <end position="660"/>
    </location>
</feature>
<evidence type="ECO:0000259" key="3">
    <source>
        <dbReference type="Pfam" id="PF14529"/>
    </source>
</evidence>
<dbReference type="SUPFAM" id="SSF56219">
    <property type="entry name" value="DNase I-like"/>
    <property type="match status" value="1"/>
</dbReference>
<organism evidence="4 5">
    <name type="scientific">Magnusiomyces paraingens</name>
    <dbReference type="NCBI Taxonomy" id="2606893"/>
    <lineage>
        <taxon>Eukaryota</taxon>
        <taxon>Fungi</taxon>
        <taxon>Dikarya</taxon>
        <taxon>Ascomycota</taxon>
        <taxon>Saccharomycotina</taxon>
        <taxon>Dipodascomycetes</taxon>
        <taxon>Dipodascales</taxon>
        <taxon>Dipodascaceae</taxon>
        <taxon>Magnusiomyces</taxon>
    </lineage>
</organism>
<dbReference type="AlphaFoldDB" id="A0A5E8C603"/>
<accession>A0A5E8C603</accession>
<evidence type="ECO:0000256" key="1">
    <source>
        <dbReference type="SAM" id="Coils"/>
    </source>
</evidence>
<feature type="region of interest" description="Disordered" evidence="2">
    <location>
        <begin position="1"/>
        <end position="78"/>
    </location>
</feature>
<keyword evidence="5" id="KW-1185">Reference proteome</keyword>
<keyword evidence="1" id="KW-0175">Coiled coil</keyword>
<feature type="coiled-coil region" evidence="1">
    <location>
        <begin position="174"/>
        <end position="229"/>
    </location>
</feature>
<evidence type="ECO:0000313" key="5">
    <source>
        <dbReference type="Proteomes" id="UP000398389"/>
    </source>
</evidence>
<dbReference type="GO" id="GO:0003824">
    <property type="term" value="F:catalytic activity"/>
    <property type="evidence" value="ECO:0007669"/>
    <property type="project" value="InterPro"/>
</dbReference>
<dbReference type="GeneID" id="43584009"/>
<feature type="compositionally biased region" description="Polar residues" evidence="2">
    <location>
        <begin position="1"/>
        <end position="13"/>
    </location>
</feature>
<reference evidence="4 5" key="1">
    <citation type="submission" date="2019-09" db="EMBL/GenBank/DDBJ databases">
        <authorList>
            <person name="Brejova B."/>
        </authorList>
    </citation>
    <scope>NUCLEOTIDE SEQUENCE [LARGE SCALE GENOMIC DNA]</scope>
</reference>
<protein>
    <recommendedName>
        <fullName evidence="3">Endonuclease/exonuclease/phosphatase domain-containing protein</fullName>
    </recommendedName>
</protein>
<feature type="compositionally biased region" description="Low complexity" evidence="2">
    <location>
        <begin position="20"/>
        <end position="35"/>
    </location>
</feature>
<proteinExistence type="predicted"/>
<sequence>MSDPPNNNQTTFSGGDPPADNNYTDNNNEQTNINDMQKIIAVELKEKESSHSRGPHSHEAHHIKPSTKIQKNNEKPDSHKKIETIHKKLESNDKHNASSNHETPVETPIVNVGPTLNPTFDSSPDGGDVEIDATPSRDMDVLMPDANPFGDNSEAWEYILKLKDVFLVELSIVKEDLSITIEDWEIKFQNLELKNNELAKQLIALTEKLKASEGQVNSLRSELDVLRNNQVHTEVKHVMFEKLKKEVKDNKDHCDKVKHKADEIAKMTLLDLSQEKARNKRIIDTEIKEFKEMTNNLEKRVDNMEYKVGTISTKADLTTKELSYAKKEIKSAVRKVDTLPFALTPKTPNGATPKLKDIMKAQKQHRETKVDEDKPTFRVCIRIPDTMKRVNIPAIGKKIDAVAQKPVAQEIGYTVKGHLYVQLNDKDFADKAAEWIPKVDPTYSVLDTDSWYKAVLQEIPNTASIEDLKETLYNFNDYHIVLNTEPKIISRNQFTQTALVSFRNAQDYAKAITYIRSNSDLRALTTKIEKFTNRDMVTILVKDITIVNVYNQPKPSKKYPEPPVFEFLKREIKEQYSKIVIAGDYNLHHKEWESRAGPNTEADEVVEWLHENDMMLITPRNQKTYNNRTNIDLVYGSVDLLHRISFSGVDENTLSDHSIVEWDIYMSQSKNGDEVFTSVKRLNIKNADWEKFDKELSSAIKDFNVHNKTLKSTDQIDDQAKVLEEVVKRAMAKSMKEVKVMKKSKRYWNQELREKLEKALEAKREARQRQPSLALKRQKIEEAKKARKIFDHSLREASTEQWNKYLSSLEGNDIWKILKYINPKSNDTIIPQIRKEDGTLTTTVDEKRHEIWKALLPEIDHGLDREFEIDDDSRWPKLEFDEVDSALADTPNDKAPGDDGITGKVLKMAWLNKDFKERFFKLLQACVKFGYHPKVWRHGIIVVIPKPKKPDYSKPRAYRPISLLKIPSKVLEKIIQKE</sequence>
<feature type="region of interest" description="Disordered" evidence="2">
    <location>
        <begin position="92"/>
        <end position="112"/>
    </location>
</feature>
<feature type="compositionally biased region" description="Basic and acidic residues" evidence="2">
    <location>
        <begin position="43"/>
        <end position="62"/>
    </location>
</feature>
<dbReference type="InterPro" id="IPR005135">
    <property type="entry name" value="Endo/exonuclease/phosphatase"/>
</dbReference>
<evidence type="ECO:0000256" key="2">
    <source>
        <dbReference type="SAM" id="MobiDB-lite"/>
    </source>
</evidence>
<dbReference type="Gene3D" id="3.60.10.10">
    <property type="entry name" value="Endonuclease/exonuclease/phosphatase"/>
    <property type="match status" value="1"/>
</dbReference>